<proteinExistence type="predicted"/>
<dbReference type="GO" id="GO:0008889">
    <property type="term" value="F:glycerophosphodiester phosphodiesterase activity"/>
    <property type="evidence" value="ECO:0007669"/>
    <property type="project" value="UniProtKB-EC"/>
</dbReference>
<sequence length="252" mass="27551">MSYSYFTRIYAHRGGGTLAPENTVQALQVAHQMGFQGVEFDVMLTADDEPVLMHDAEFGRTVFGAGQMNDTRWADLQRKNAGAWFKDPRYAGARVPHLDHALSYCSARNMHMNVEIKPAPGRDARTAEVAARLCASYFREDADAAGMAVPLLSSFSAAALAAAAGVAPHLPRAQLWRELPADWAEQLAAAGCVAAHVRHDHLDEARCAAVKQAGYGLLAYTVNDPRRARELMAWGVDAICTDRLDLIGPRFR</sequence>
<evidence type="ECO:0000313" key="3">
    <source>
        <dbReference type="Proteomes" id="UP001595556"/>
    </source>
</evidence>
<dbReference type="NCBIfam" id="NF006989">
    <property type="entry name" value="PRK09454.1"/>
    <property type="match status" value="1"/>
</dbReference>
<dbReference type="SUPFAM" id="SSF51695">
    <property type="entry name" value="PLC-like phosphodiesterases"/>
    <property type="match status" value="1"/>
</dbReference>
<dbReference type="EMBL" id="JBHRTI010000004">
    <property type="protein sequence ID" value="MFC3147886.1"/>
    <property type="molecule type" value="Genomic_DNA"/>
</dbReference>
<protein>
    <submittedName>
        <fullName evidence="2">Glycerophosphodiester phosphodiesterase</fullName>
        <ecNumber evidence="2">3.1.4.46</ecNumber>
    </submittedName>
</protein>
<reference evidence="3" key="1">
    <citation type="journal article" date="2019" name="Int. J. Syst. Evol. Microbiol.">
        <title>The Global Catalogue of Microorganisms (GCM) 10K type strain sequencing project: providing services to taxonomists for standard genome sequencing and annotation.</title>
        <authorList>
            <consortium name="The Broad Institute Genomics Platform"/>
            <consortium name="The Broad Institute Genome Sequencing Center for Infectious Disease"/>
            <person name="Wu L."/>
            <person name="Ma J."/>
        </authorList>
    </citation>
    <scope>NUCLEOTIDE SEQUENCE [LARGE SCALE GENOMIC DNA]</scope>
    <source>
        <strain evidence="3">KCTC 52168</strain>
    </source>
</reference>
<dbReference type="EC" id="3.1.4.46" evidence="2"/>
<dbReference type="PANTHER" id="PTHR46211:SF1">
    <property type="entry name" value="GLYCEROPHOSPHODIESTER PHOSPHODIESTERASE, CYTOPLASMIC"/>
    <property type="match status" value="1"/>
</dbReference>
<accession>A0ABV7H5R8</accession>
<dbReference type="InterPro" id="IPR017946">
    <property type="entry name" value="PLC-like_Pdiesterase_TIM-brl"/>
</dbReference>
<dbReference type="RefSeq" id="WP_377303345.1">
    <property type="nucleotide sequence ID" value="NZ_CP180191.1"/>
</dbReference>
<gene>
    <name evidence="2" type="primary">ugpQ</name>
    <name evidence="2" type="ORF">ACFOEN_09550</name>
</gene>
<dbReference type="InterPro" id="IPR030395">
    <property type="entry name" value="GP_PDE_dom"/>
</dbReference>
<dbReference type="Gene3D" id="3.20.20.190">
    <property type="entry name" value="Phosphatidylinositol (PI) phosphodiesterase"/>
    <property type="match status" value="1"/>
</dbReference>
<evidence type="ECO:0000259" key="1">
    <source>
        <dbReference type="PROSITE" id="PS51704"/>
    </source>
</evidence>
<dbReference type="Pfam" id="PF03009">
    <property type="entry name" value="GDPD"/>
    <property type="match status" value="1"/>
</dbReference>
<name>A0ABV7H5R8_9BURK</name>
<dbReference type="PROSITE" id="PS51704">
    <property type="entry name" value="GP_PDE"/>
    <property type="match status" value="1"/>
</dbReference>
<dbReference type="PANTHER" id="PTHR46211">
    <property type="entry name" value="GLYCEROPHOSPHORYL DIESTER PHOSPHODIESTERASE"/>
    <property type="match status" value="1"/>
</dbReference>
<keyword evidence="2" id="KW-0378">Hydrolase</keyword>
<feature type="domain" description="GP-PDE" evidence="1">
    <location>
        <begin position="7"/>
        <end position="251"/>
    </location>
</feature>
<keyword evidence="3" id="KW-1185">Reference proteome</keyword>
<organism evidence="2 3">
    <name type="scientific">Piscinibacterium candidicorallinum</name>
    <dbReference type="NCBI Taxonomy" id="1793872"/>
    <lineage>
        <taxon>Bacteria</taxon>
        <taxon>Pseudomonadati</taxon>
        <taxon>Pseudomonadota</taxon>
        <taxon>Betaproteobacteria</taxon>
        <taxon>Burkholderiales</taxon>
        <taxon>Piscinibacterium</taxon>
    </lineage>
</organism>
<dbReference type="Proteomes" id="UP001595556">
    <property type="component" value="Unassembled WGS sequence"/>
</dbReference>
<evidence type="ECO:0000313" key="2">
    <source>
        <dbReference type="EMBL" id="MFC3147886.1"/>
    </source>
</evidence>
<comment type="caution">
    <text evidence="2">The sequence shown here is derived from an EMBL/GenBank/DDBJ whole genome shotgun (WGS) entry which is preliminary data.</text>
</comment>